<dbReference type="InterPro" id="IPR045599">
    <property type="entry name" value="DUF6456"/>
</dbReference>
<proteinExistence type="predicted"/>
<dbReference type="STRING" id="442562.Rumeso_04688"/>
<reference evidence="2 3" key="1">
    <citation type="submission" date="2013-02" db="EMBL/GenBank/DDBJ databases">
        <authorList>
            <person name="Fiebig A."/>
            <person name="Goeker M."/>
            <person name="Klenk H.-P.P."/>
        </authorList>
    </citation>
    <scope>NUCLEOTIDE SEQUENCE [LARGE SCALE GENOMIC DNA]</scope>
    <source>
        <strain evidence="2 3">DSM 19309</strain>
    </source>
</reference>
<name>A0A017HGH7_9RHOB</name>
<accession>A0A017HGH7</accession>
<evidence type="ECO:0000259" key="1">
    <source>
        <dbReference type="Pfam" id="PF20057"/>
    </source>
</evidence>
<gene>
    <name evidence="2" type="ORF">Rumeso_04688</name>
</gene>
<evidence type="ECO:0000313" key="3">
    <source>
        <dbReference type="Proteomes" id="UP000019666"/>
    </source>
</evidence>
<dbReference type="EMBL" id="AOSK01000130">
    <property type="protein sequence ID" value="EYD73567.1"/>
    <property type="molecule type" value="Genomic_DNA"/>
</dbReference>
<organism evidence="2 3">
    <name type="scientific">Rubellimicrobium mesophilum DSM 19309</name>
    <dbReference type="NCBI Taxonomy" id="442562"/>
    <lineage>
        <taxon>Bacteria</taxon>
        <taxon>Pseudomonadati</taxon>
        <taxon>Pseudomonadota</taxon>
        <taxon>Alphaproteobacteria</taxon>
        <taxon>Rhodobacterales</taxon>
        <taxon>Roseobacteraceae</taxon>
        <taxon>Rubellimicrobium</taxon>
    </lineage>
</organism>
<feature type="domain" description="DUF6456" evidence="1">
    <location>
        <begin position="212"/>
        <end position="347"/>
    </location>
</feature>
<comment type="caution">
    <text evidence="2">The sequence shown here is derived from an EMBL/GenBank/DDBJ whole genome shotgun (WGS) entry which is preliminary data.</text>
</comment>
<evidence type="ECO:0000313" key="2">
    <source>
        <dbReference type="EMBL" id="EYD73567.1"/>
    </source>
</evidence>
<dbReference type="HOGENOM" id="CLU_070806_0_0_5"/>
<protein>
    <recommendedName>
        <fullName evidence="1">DUF6456 domain-containing protein</fullName>
    </recommendedName>
</protein>
<dbReference type="AlphaFoldDB" id="A0A017HGH7"/>
<dbReference type="Pfam" id="PF20057">
    <property type="entry name" value="DUF6456"/>
    <property type="match status" value="1"/>
</dbReference>
<keyword evidence="3" id="KW-1185">Reference proteome</keyword>
<dbReference type="Proteomes" id="UP000019666">
    <property type="component" value="Unassembled WGS sequence"/>
</dbReference>
<sequence>MTRTARIALDDGDFPGAEEAGSYPGWVPPAARYYLAHTEKGRTIRDLAREAQVHPSTVLRQVRRMELCRDDPFVDSALRQLSDGAAPDEVDETTLAREALPVLQRLAEPDSVLAVVREMEKGVVLREAPGEDPQRVAVADRKLVEVMALRDWITCADTAGRVRRYRITAIGRTQLKRMRLEPQLRGLAEAPAPFLREPVVMDDDDPRLRHMRSQIADSPLLQLARRKVDGGLPFLSPEQVKAGERLREDFELAQRGPGAERDWAAWLSRMPALSDLPRPGQGGGAKAARLRVERALAELGPGLADVALCCCCLTEGLEGFERRMGWSARSGKVVLRIALGRLHQHHRAEAQRNGLIG</sequence>
<dbReference type="PATRIC" id="fig|442562.3.peg.4617"/>
<dbReference type="RefSeq" id="WP_082483401.1">
    <property type="nucleotide sequence ID" value="NZ_KK088560.1"/>
</dbReference>